<feature type="compositionally biased region" description="Basic and acidic residues" evidence="1">
    <location>
        <begin position="183"/>
        <end position="197"/>
    </location>
</feature>
<protein>
    <recommendedName>
        <fullName evidence="4">Terminase small subunit</fullName>
    </recommendedName>
</protein>
<evidence type="ECO:0008006" key="4">
    <source>
        <dbReference type="Google" id="ProtNLM"/>
    </source>
</evidence>
<evidence type="ECO:0000256" key="1">
    <source>
        <dbReference type="SAM" id="MobiDB-lite"/>
    </source>
</evidence>
<dbReference type="Proteomes" id="UP001390669">
    <property type="component" value="Unassembled WGS sequence"/>
</dbReference>
<organism evidence="2 3">
    <name type="scientific">Paraburkholderia guartelaensis</name>
    <dbReference type="NCBI Taxonomy" id="2546446"/>
    <lineage>
        <taxon>Bacteria</taxon>
        <taxon>Pseudomonadati</taxon>
        <taxon>Pseudomonadota</taxon>
        <taxon>Betaproteobacteria</taxon>
        <taxon>Burkholderiales</taxon>
        <taxon>Burkholderiaceae</taxon>
        <taxon>Paraburkholderia</taxon>
    </lineage>
</organism>
<name>A0ABU9SES1_9BURK</name>
<gene>
    <name evidence="2" type="ORF">VSR33_20510</name>
</gene>
<dbReference type="RefSeq" id="WP_406952836.1">
    <property type="nucleotide sequence ID" value="NZ_JAYMRW010000008.1"/>
</dbReference>
<dbReference type="EMBL" id="JAYMRW010000008">
    <property type="protein sequence ID" value="MEM5449863.1"/>
    <property type="molecule type" value="Genomic_DNA"/>
</dbReference>
<evidence type="ECO:0000313" key="3">
    <source>
        <dbReference type="Proteomes" id="UP001390669"/>
    </source>
</evidence>
<keyword evidence="3" id="KW-1185">Reference proteome</keyword>
<feature type="region of interest" description="Disordered" evidence="1">
    <location>
        <begin position="170"/>
        <end position="197"/>
    </location>
</feature>
<evidence type="ECO:0000313" key="2">
    <source>
        <dbReference type="EMBL" id="MEM5449863.1"/>
    </source>
</evidence>
<reference evidence="2 3" key="1">
    <citation type="submission" date="2024-01" db="EMBL/GenBank/DDBJ databases">
        <title>The diversity of rhizobia nodulating Mimosa spp. in eleven states of Brazil covering several biomes is determined by host plant, location, and edaphic factors.</title>
        <authorList>
            <person name="Rouws L."/>
            <person name="Barauna A."/>
            <person name="Beukes C."/>
            <person name="De Faria S.M."/>
            <person name="Gross E."/>
            <person name="Dos Reis Junior F.B."/>
            <person name="Simon M."/>
            <person name="Maluk M."/>
            <person name="Odee D.W."/>
            <person name="Kenicer G."/>
            <person name="Young J.P.W."/>
            <person name="Reis V.M."/>
            <person name="Zilli J."/>
            <person name="James E.K."/>
        </authorList>
    </citation>
    <scope>NUCLEOTIDE SEQUENCE [LARGE SCALE GENOMIC DNA]</scope>
    <source>
        <strain evidence="2 3">JPY164</strain>
    </source>
</reference>
<proteinExistence type="predicted"/>
<sequence>MGVALNAVQKALKSGRIALNANGKIDAAVAESAWRRNTDESRRSFADLSRDTKALEVDTPLPPADGDEAFPAAASTNDPHMAVYRAARAERETTRAKRESMELERDLGNLLDLADANRLAFTAFRTLRDSVMNVPVRIKDLLAAESDPHRIESMLEDELARALSSIDVNRLMHEEETDEDDGSDRQLSEDDRGGDPA</sequence>
<accession>A0ABU9SES1</accession>
<comment type="caution">
    <text evidence="2">The sequence shown here is derived from an EMBL/GenBank/DDBJ whole genome shotgun (WGS) entry which is preliminary data.</text>
</comment>